<protein>
    <submittedName>
        <fullName evidence="2">Uncharacterized protein</fullName>
    </submittedName>
</protein>
<keyword evidence="1" id="KW-1133">Transmembrane helix</keyword>
<organism evidence="2 3">
    <name type="scientific">Haloferax marinum</name>
    <dbReference type="NCBI Taxonomy" id="2666143"/>
    <lineage>
        <taxon>Archaea</taxon>
        <taxon>Methanobacteriati</taxon>
        <taxon>Methanobacteriota</taxon>
        <taxon>Stenosarchaea group</taxon>
        <taxon>Halobacteria</taxon>
        <taxon>Halobacteriales</taxon>
        <taxon>Haloferacaceae</taxon>
        <taxon>Haloferax</taxon>
    </lineage>
</organism>
<dbReference type="EMBL" id="WKJQ01000001">
    <property type="protein sequence ID" value="MRW95641.1"/>
    <property type="molecule type" value="Genomic_DNA"/>
</dbReference>
<evidence type="ECO:0000313" key="2">
    <source>
        <dbReference type="EMBL" id="MRW95641.1"/>
    </source>
</evidence>
<evidence type="ECO:0000256" key="1">
    <source>
        <dbReference type="SAM" id="Phobius"/>
    </source>
</evidence>
<comment type="caution">
    <text evidence="2">The sequence shown here is derived from an EMBL/GenBank/DDBJ whole genome shotgun (WGS) entry which is preliminary data.</text>
</comment>
<dbReference type="AlphaFoldDB" id="A0A6A8G3C9"/>
<keyword evidence="1" id="KW-0472">Membrane</keyword>
<accession>A0A6A8G3C9</accession>
<feature type="transmembrane region" description="Helical" evidence="1">
    <location>
        <begin position="41"/>
        <end position="59"/>
    </location>
</feature>
<keyword evidence="3" id="KW-1185">Reference proteome</keyword>
<name>A0A6A8G3C9_9EURY</name>
<gene>
    <name evidence="2" type="ORF">GJR99_03510</name>
</gene>
<reference evidence="2 3" key="1">
    <citation type="submission" date="2019-11" db="EMBL/GenBank/DDBJ databases">
        <title>Whole genome sequence of Haloferax sp. MBLA0078.</title>
        <authorList>
            <person name="Seo M.-J."/>
            <person name="Cho E.-S."/>
        </authorList>
    </citation>
    <scope>NUCLEOTIDE SEQUENCE [LARGE SCALE GENOMIC DNA]</scope>
    <source>
        <strain evidence="2 3">MBLA0078</strain>
    </source>
</reference>
<sequence length="92" mass="9605">MVAFDPPLTLDAVLVGVFGTLALEAALLSRRTRVRTLWDSGSVRAVAVVSTLVAVAVAVAVVGTAVLVVVLSGVVTYLFVLAVVELRTRLSR</sequence>
<dbReference type="Proteomes" id="UP000443423">
    <property type="component" value="Unassembled WGS sequence"/>
</dbReference>
<feature type="transmembrane region" description="Helical" evidence="1">
    <location>
        <begin position="12"/>
        <end position="29"/>
    </location>
</feature>
<keyword evidence="1" id="KW-0812">Transmembrane</keyword>
<feature type="transmembrane region" description="Helical" evidence="1">
    <location>
        <begin position="65"/>
        <end position="84"/>
    </location>
</feature>
<proteinExistence type="predicted"/>
<evidence type="ECO:0000313" key="3">
    <source>
        <dbReference type="Proteomes" id="UP000443423"/>
    </source>
</evidence>